<dbReference type="NCBIfam" id="TIGR03020">
    <property type="entry name" value="EpsA"/>
    <property type="match status" value="1"/>
</dbReference>
<dbReference type="SMART" id="SM00421">
    <property type="entry name" value="HTH_LUXR"/>
    <property type="match status" value="1"/>
</dbReference>
<gene>
    <name evidence="5" type="ORF">UC35_16425</name>
</gene>
<dbReference type="PRINTS" id="PR00038">
    <property type="entry name" value="HTHLUXR"/>
</dbReference>
<evidence type="ECO:0000256" key="3">
    <source>
        <dbReference type="ARBA" id="ARBA00023163"/>
    </source>
</evidence>
<protein>
    <recommendedName>
        <fullName evidence="4">HTH luxR-type domain-containing protein</fullName>
    </recommendedName>
</protein>
<evidence type="ECO:0000256" key="2">
    <source>
        <dbReference type="ARBA" id="ARBA00023125"/>
    </source>
</evidence>
<keyword evidence="6" id="KW-1185">Reference proteome</keyword>
<evidence type="ECO:0000259" key="4">
    <source>
        <dbReference type="PROSITE" id="PS50043"/>
    </source>
</evidence>
<name>A0A127JZY6_9BURK</name>
<dbReference type="GO" id="GO:0003677">
    <property type="term" value="F:DNA binding"/>
    <property type="evidence" value="ECO:0007669"/>
    <property type="project" value="UniProtKB-KW"/>
</dbReference>
<dbReference type="AlphaFoldDB" id="A0A127JZY6"/>
<dbReference type="Gene3D" id="1.10.10.10">
    <property type="entry name" value="Winged helix-like DNA-binding domain superfamily/Winged helix DNA-binding domain"/>
    <property type="match status" value="1"/>
</dbReference>
<reference evidence="5 6" key="1">
    <citation type="journal article" date="2014" name="Int. J. Syst. Evol. Microbiol.">
        <title>Ramlibacter solisilvae sp. nov., isolated from forest soil, and emended description of the genus Ramlibacter.</title>
        <authorList>
            <person name="Lee H.J."/>
            <person name="Lee S.H."/>
            <person name="Lee S.S."/>
            <person name="Lee J.S."/>
            <person name="Kim Y."/>
            <person name="Kim S.C."/>
            <person name="Jeon C.O."/>
        </authorList>
    </citation>
    <scope>NUCLEOTIDE SEQUENCE [LARGE SCALE GENOMIC DNA]</scope>
    <source>
        <strain evidence="5 6">5-10</strain>
    </source>
</reference>
<keyword evidence="1" id="KW-0805">Transcription regulation</keyword>
<dbReference type="InterPro" id="IPR036388">
    <property type="entry name" value="WH-like_DNA-bd_sf"/>
</dbReference>
<dbReference type="InterPro" id="IPR000792">
    <property type="entry name" value="Tscrpt_reg_LuxR_C"/>
</dbReference>
<dbReference type="SUPFAM" id="SSF46894">
    <property type="entry name" value="C-terminal effector domain of the bipartite response regulators"/>
    <property type="match status" value="1"/>
</dbReference>
<organism evidence="5 6">
    <name type="scientific">Ramlibacter tataouinensis</name>
    <dbReference type="NCBI Taxonomy" id="94132"/>
    <lineage>
        <taxon>Bacteria</taxon>
        <taxon>Pseudomonadati</taxon>
        <taxon>Pseudomonadota</taxon>
        <taxon>Betaproteobacteria</taxon>
        <taxon>Burkholderiales</taxon>
        <taxon>Comamonadaceae</taxon>
        <taxon>Ramlibacter</taxon>
    </lineage>
</organism>
<dbReference type="Proteomes" id="UP000070433">
    <property type="component" value="Chromosome"/>
</dbReference>
<dbReference type="PROSITE" id="PS50043">
    <property type="entry name" value="HTH_LUXR_2"/>
    <property type="match status" value="1"/>
</dbReference>
<dbReference type="InterPro" id="IPR017470">
    <property type="entry name" value="Tscrpt_reg_EpsA"/>
</dbReference>
<sequence>MQQQAAPDADQFLKIAASGVSVTRHEQLWRWLRGDVQRWLPHQAMMVGWGDFGAGAFRFDLLSSLPGLRTHDWTEASMSPLVGYFRDCWVAAQQQPCIVDASLCGELVRSRGDGLPADALLGMKTALVHGIPRGQEAERVFIAFSREDPLPCGAGLALKLLLPFIDTALRQMPPAPMRRASSASDDSSKHALRAAALSERERQIMAWVAMGKTNPEIGMILDISEFTVKNHMKSIFSKLDVTNRAQAVARLERMSAHA</sequence>
<accession>A0A127JZY6</accession>
<dbReference type="PATRIC" id="fig|94132.3.peg.3351"/>
<evidence type="ECO:0000313" key="6">
    <source>
        <dbReference type="Proteomes" id="UP000070433"/>
    </source>
</evidence>
<dbReference type="PROSITE" id="PS00622">
    <property type="entry name" value="HTH_LUXR_1"/>
    <property type="match status" value="1"/>
</dbReference>
<dbReference type="InterPro" id="IPR016032">
    <property type="entry name" value="Sig_transdc_resp-reg_C-effctor"/>
</dbReference>
<evidence type="ECO:0000256" key="1">
    <source>
        <dbReference type="ARBA" id="ARBA00023015"/>
    </source>
</evidence>
<dbReference type="CDD" id="cd06170">
    <property type="entry name" value="LuxR_C_like"/>
    <property type="match status" value="1"/>
</dbReference>
<dbReference type="PANTHER" id="PTHR44688:SF16">
    <property type="entry name" value="DNA-BINDING TRANSCRIPTIONAL ACTIVATOR DEVR_DOSR"/>
    <property type="match status" value="1"/>
</dbReference>
<proteinExistence type="predicted"/>
<dbReference type="Pfam" id="PF00196">
    <property type="entry name" value="GerE"/>
    <property type="match status" value="1"/>
</dbReference>
<dbReference type="GO" id="GO:0006355">
    <property type="term" value="P:regulation of DNA-templated transcription"/>
    <property type="evidence" value="ECO:0007669"/>
    <property type="project" value="InterPro"/>
</dbReference>
<dbReference type="EMBL" id="CP010951">
    <property type="protein sequence ID" value="AMO25511.1"/>
    <property type="molecule type" value="Genomic_DNA"/>
</dbReference>
<feature type="domain" description="HTH luxR-type" evidence="4">
    <location>
        <begin position="190"/>
        <end position="255"/>
    </location>
</feature>
<keyword evidence="2" id="KW-0238">DNA-binding</keyword>
<keyword evidence="3" id="KW-0804">Transcription</keyword>
<evidence type="ECO:0000313" key="5">
    <source>
        <dbReference type="EMBL" id="AMO25511.1"/>
    </source>
</evidence>
<dbReference type="PANTHER" id="PTHR44688">
    <property type="entry name" value="DNA-BINDING TRANSCRIPTIONAL ACTIVATOR DEVR_DOSR"/>
    <property type="match status" value="1"/>
</dbReference>